<dbReference type="OrthoDB" id="9767864at2"/>
<dbReference type="PANTHER" id="PTHR35861">
    <property type="match status" value="1"/>
</dbReference>
<dbReference type="PANTHER" id="PTHR35861:SF1">
    <property type="entry name" value="PHAGE TAIL SHEATH PROTEIN"/>
    <property type="match status" value="1"/>
</dbReference>
<accession>A0A1V4SNV3</accession>
<dbReference type="Pfam" id="PF04984">
    <property type="entry name" value="Phage_sheath_1"/>
    <property type="match status" value="1"/>
</dbReference>
<comment type="caution">
    <text evidence="4">The sequence shown here is derived from an EMBL/GenBank/DDBJ whole genome shotgun (WGS) entry which is preliminary data.</text>
</comment>
<name>A0A1V4SNV3_RUMHU</name>
<proteinExistence type="inferred from homology"/>
<organism evidence="4 5">
    <name type="scientific">Ruminiclostridium hungatei</name>
    <name type="common">Clostridium hungatei</name>
    <dbReference type="NCBI Taxonomy" id="48256"/>
    <lineage>
        <taxon>Bacteria</taxon>
        <taxon>Bacillati</taxon>
        <taxon>Bacillota</taxon>
        <taxon>Clostridia</taxon>
        <taxon>Eubacteriales</taxon>
        <taxon>Oscillospiraceae</taxon>
        <taxon>Ruminiclostridium</taxon>
    </lineage>
</organism>
<keyword evidence="5" id="KW-1185">Reference proteome</keyword>
<dbReference type="Gene3D" id="3.40.50.11780">
    <property type="match status" value="2"/>
</dbReference>
<protein>
    <submittedName>
        <fullName evidence="4">Phage tail sheath protein</fullName>
    </submittedName>
</protein>
<evidence type="ECO:0000256" key="1">
    <source>
        <dbReference type="ARBA" id="ARBA00008005"/>
    </source>
</evidence>
<gene>
    <name evidence="4" type="ORF">CLHUN_09570</name>
</gene>
<dbReference type="InterPro" id="IPR020287">
    <property type="entry name" value="Tail_sheath_C"/>
</dbReference>
<feature type="domain" description="Tail sheath protein subtilisin-like" evidence="2">
    <location>
        <begin position="240"/>
        <end position="400"/>
    </location>
</feature>
<dbReference type="InterPro" id="IPR035089">
    <property type="entry name" value="Phage_sheath_subtilisin"/>
</dbReference>
<feature type="domain" description="Tail sheath protein C-terminal" evidence="3">
    <location>
        <begin position="401"/>
        <end position="507"/>
    </location>
</feature>
<evidence type="ECO:0000259" key="2">
    <source>
        <dbReference type="Pfam" id="PF04984"/>
    </source>
</evidence>
<comment type="similarity">
    <text evidence="1">Belongs to the myoviridae tail sheath protein family.</text>
</comment>
<evidence type="ECO:0000259" key="3">
    <source>
        <dbReference type="Pfam" id="PF17482"/>
    </source>
</evidence>
<evidence type="ECO:0000313" key="5">
    <source>
        <dbReference type="Proteomes" id="UP000191554"/>
    </source>
</evidence>
<dbReference type="AlphaFoldDB" id="A0A1V4SNV3"/>
<dbReference type="STRING" id="48256.CLHUN_09570"/>
<dbReference type="InterPro" id="IPR052042">
    <property type="entry name" value="Tail_sheath_structural"/>
</dbReference>
<dbReference type="RefSeq" id="WP_080063401.1">
    <property type="nucleotide sequence ID" value="NZ_MZGX01000004.1"/>
</dbReference>
<evidence type="ECO:0000313" key="4">
    <source>
        <dbReference type="EMBL" id="OPX45578.1"/>
    </source>
</evidence>
<dbReference type="EMBL" id="MZGX01000004">
    <property type="protein sequence ID" value="OPX45578.1"/>
    <property type="molecule type" value="Genomic_DNA"/>
</dbReference>
<reference evidence="4 5" key="1">
    <citation type="submission" date="2017-03" db="EMBL/GenBank/DDBJ databases">
        <title>Genome sequence of Clostridium hungatei DSM 14427.</title>
        <authorList>
            <person name="Poehlein A."/>
            <person name="Daniel R."/>
        </authorList>
    </citation>
    <scope>NUCLEOTIDE SEQUENCE [LARGE SCALE GENOMIC DNA]</scope>
    <source>
        <strain evidence="4 5">DSM 14427</strain>
    </source>
</reference>
<dbReference type="Proteomes" id="UP000191554">
    <property type="component" value="Unassembled WGS sequence"/>
</dbReference>
<dbReference type="Pfam" id="PF17482">
    <property type="entry name" value="Phage_sheath_1C"/>
    <property type="match status" value="1"/>
</dbReference>
<sequence length="513" mass="56268">MPNYLSPGVYVEEVSSGVKPIAGVGTAVGAFIGLAEKGVIGKAVLVTNWSQYVNEFGGFIPNAYLAYAVYNFFAEGGTSCYVVRAASTDVKNAVSIAPDTEGENLLEISARSEGDWGNRVSYKIEPSSNGQPAGFKLTIKYTELSSFNDEYVGEEEEGQIVEIFDNLLIFNCAEKINDISSFVKVETLVDFDIVENQEKKPADTDDFVALLDGKNGISSVEYLDKKNQVIGIHAFDVVDEINILAAPDIADMTGSRDIILEMLNYCRLRKDCFFVADPPHGLTPQEVKNFKEGATEKYAGNAFNSSFGALYYPWVYINDPLTGKKKLIPPSGSVVGTYAYVDSLRGVHKAPAGTTDGFLDTVVGVEKIVTKGEQELLNPIGINVIRSLPEGICIWGARTLSSDAEWRYINIRRLMMYIEESVDKGSQWVVFEPNEPSLWGKVKRNLSAFLTRVWRDGALYGSTPEEAFFVKVDEENNPPATRDAGQLVIEVGVAPVKPAEFVIIKVSQKTLAK</sequence>